<evidence type="ECO:0000313" key="2">
    <source>
        <dbReference type="EMBL" id="CAL5071883.1"/>
    </source>
</evidence>
<evidence type="ECO:0000313" key="3">
    <source>
        <dbReference type="Proteomes" id="UP001497457"/>
    </source>
</evidence>
<dbReference type="PANTHER" id="PTHR33085:SF129">
    <property type="entry name" value="OS04G0426500 PROTEIN"/>
    <property type="match status" value="1"/>
</dbReference>
<protein>
    <submittedName>
        <fullName evidence="2">Uncharacterized protein</fullName>
    </submittedName>
</protein>
<accession>A0ABC9F9L4</accession>
<feature type="region of interest" description="Disordered" evidence="1">
    <location>
        <begin position="34"/>
        <end position="74"/>
    </location>
</feature>
<reference evidence="2" key="1">
    <citation type="submission" date="2024-10" db="EMBL/GenBank/DDBJ databases">
        <authorList>
            <person name="Ryan C."/>
        </authorList>
    </citation>
    <scope>NUCLEOTIDE SEQUENCE [LARGE SCALE GENOMIC DNA]</scope>
</reference>
<organism evidence="2 3">
    <name type="scientific">Urochloa decumbens</name>
    <dbReference type="NCBI Taxonomy" id="240449"/>
    <lineage>
        <taxon>Eukaryota</taxon>
        <taxon>Viridiplantae</taxon>
        <taxon>Streptophyta</taxon>
        <taxon>Embryophyta</taxon>
        <taxon>Tracheophyta</taxon>
        <taxon>Spermatophyta</taxon>
        <taxon>Magnoliopsida</taxon>
        <taxon>Liliopsida</taxon>
        <taxon>Poales</taxon>
        <taxon>Poaceae</taxon>
        <taxon>PACMAD clade</taxon>
        <taxon>Panicoideae</taxon>
        <taxon>Panicodae</taxon>
        <taxon>Paniceae</taxon>
        <taxon>Melinidinae</taxon>
        <taxon>Urochloa</taxon>
    </lineage>
</organism>
<name>A0ABC9F9L4_9POAL</name>
<dbReference type="EMBL" id="OZ075116">
    <property type="protein sequence ID" value="CAL5071883.1"/>
    <property type="molecule type" value="Genomic_DNA"/>
</dbReference>
<feature type="compositionally biased region" description="Polar residues" evidence="1">
    <location>
        <begin position="34"/>
        <end position="47"/>
    </location>
</feature>
<gene>
    <name evidence="2" type="ORF">URODEC1_LOCUS103658</name>
</gene>
<sequence length="379" mass="42455">MGLSRRFLNLIVEDRIPVFKSLRCIDLRRQHFFNNNATPQHPNGNGSESEERPQDATSWSPAADAGGQKNRQDAAGAAALKIERIRLPNPSFSFLASALGYRWTTNCFPLADRKVLCADQSGRAFLFDADTRDVSTMPDFHRPKCVPFSLFVPSADLEDRDDGGGSIFVMESIPAPELRRNGRPSHQFEAFVYGKPTLTSSSKSWQCQLLPPPPFVCDPNMYCNDNFPSISSYTVVGYVPELNLWFGLSAKDWHLAAADLSSMDSQPQLVGVWKEFNPPEEWRVTQEPHLVNLGSGRFVIVRFFHIWNQTDDFSYEIKEDYFVVLTGVEVVPRGHDGNDNGCDNGDGNGGNGKVELRMNTHKSRRHASYGSDGTIRTVF</sequence>
<evidence type="ECO:0000256" key="1">
    <source>
        <dbReference type="SAM" id="MobiDB-lite"/>
    </source>
</evidence>
<dbReference type="Proteomes" id="UP001497457">
    <property type="component" value="Chromosome 6rd"/>
</dbReference>
<dbReference type="AlphaFoldDB" id="A0ABC9F9L4"/>
<dbReference type="InterPro" id="IPR012871">
    <property type="entry name" value="DUF1668_ORYSA"/>
</dbReference>
<proteinExistence type="predicted"/>
<dbReference type="PANTHER" id="PTHR33085">
    <property type="entry name" value="OS12G0113100 PROTEIN-RELATED"/>
    <property type="match status" value="1"/>
</dbReference>
<keyword evidence="3" id="KW-1185">Reference proteome</keyword>
<feature type="region of interest" description="Disordered" evidence="1">
    <location>
        <begin position="335"/>
        <end position="354"/>
    </location>
</feature>
<dbReference type="Pfam" id="PF07893">
    <property type="entry name" value="DUF1668"/>
    <property type="match status" value="2"/>
</dbReference>